<dbReference type="SUPFAM" id="SSF52540">
    <property type="entry name" value="P-loop containing nucleoside triphosphate hydrolases"/>
    <property type="match status" value="1"/>
</dbReference>
<feature type="binding site" evidence="11">
    <location>
        <position position="173"/>
    </location>
    <ligand>
        <name>ATP</name>
        <dbReference type="ChEBI" id="CHEBI:30616"/>
    </ligand>
</feature>
<gene>
    <name evidence="11" type="primary">aroK</name>
    <name evidence="12" type="ORF">ABI_39540</name>
</gene>
<evidence type="ECO:0000256" key="11">
    <source>
        <dbReference type="HAMAP-Rule" id="MF_00109"/>
    </source>
</evidence>
<keyword evidence="7 11" id="KW-0418">Kinase</keyword>
<dbReference type="GO" id="GO:0009423">
    <property type="term" value="P:chorismate biosynthetic process"/>
    <property type="evidence" value="ECO:0007669"/>
    <property type="project" value="UniProtKB-UniRule"/>
</dbReference>
<dbReference type="GO" id="GO:0008652">
    <property type="term" value="P:amino acid biosynthetic process"/>
    <property type="evidence" value="ECO:0007669"/>
    <property type="project" value="UniProtKB-KW"/>
</dbReference>
<feature type="binding site" evidence="11">
    <location>
        <position position="138"/>
    </location>
    <ligand>
        <name>ATP</name>
        <dbReference type="ChEBI" id="CHEBI:30616"/>
    </ligand>
</feature>
<dbReference type="GO" id="GO:0000287">
    <property type="term" value="F:magnesium ion binding"/>
    <property type="evidence" value="ECO:0007669"/>
    <property type="project" value="UniProtKB-UniRule"/>
</dbReference>
<evidence type="ECO:0000256" key="3">
    <source>
        <dbReference type="ARBA" id="ARBA00012154"/>
    </source>
</evidence>
<dbReference type="InterPro" id="IPR000623">
    <property type="entry name" value="Shikimate_kinase/TSH1"/>
</dbReference>
<comment type="catalytic activity">
    <reaction evidence="10 11">
        <text>shikimate + ATP = 3-phosphoshikimate + ADP + H(+)</text>
        <dbReference type="Rhea" id="RHEA:13121"/>
        <dbReference type="ChEBI" id="CHEBI:15378"/>
        <dbReference type="ChEBI" id="CHEBI:30616"/>
        <dbReference type="ChEBI" id="CHEBI:36208"/>
        <dbReference type="ChEBI" id="CHEBI:145989"/>
        <dbReference type="ChEBI" id="CHEBI:456216"/>
        <dbReference type="EC" id="2.7.1.71"/>
    </reaction>
</comment>
<evidence type="ECO:0000256" key="8">
    <source>
        <dbReference type="ARBA" id="ARBA00022840"/>
    </source>
</evidence>
<dbReference type="PANTHER" id="PTHR21087:SF16">
    <property type="entry name" value="SHIKIMATE KINASE 1, CHLOROPLASTIC"/>
    <property type="match status" value="1"/>
</dbReference>
<feature type="binding site" evidence="11">
    <location>
        <position position="78"/>
    </location>
    <ligand>
        <name>substrate</name>
    </ligand>
</feature>
<evidence type="ECO:0000313" key="13">
    <source>
        <dbReference type="Proteomes" id="UP000006512"/>
    </source>
</evidence>
<comment type="function">
    <text evidence="11">Catalyzes the specific phosphorylation of the 3-hydroxyl group of shikimic acid using ATP as a cosubstrate.</text>
</comment>
<keyword evidence="5 11" id="KW-0808">Transferase</keyword>
<comment type="subunit">
    <text evidence="11">Monomer.</text>
</comment>
<dbReference type="PRINTS" id="PR01100">
    <property type="entry name" value="SHIKIMTKNASE"/>
</dbReference>
<dbReference type="CDD" id="cd00464">
    <property type="entry name" value="SK"/>
    <property type="match status" value="1"/>
</dbReference>
<dbReference type="OrthoDB" id="9800332at2"/>
<keyword evidence="11" id="KW-0460">Magnesium</keyword>
<evidence type="ECO:0000256" key="6">
    <source>
        <dbReference type="ARBA" id="ARBA00022741"/>
    </source>
</evidence>
<feature type="binding site" evidence="11">
    <location>
        <position position="100"/>
    </location>
    <ligand>
        <name>substrate</name>
    </ligand>
</feature>
<evidence type="ECO:0000256" key="7">
    <source>
        <dbReference type="ARBA" id="ARBA00022777"/>
    </source>
</evidence>
<dbReference type="HAMAP" id="MF_00109">
    <property type="entry name" value="Shikimate_kinase"/>
    <property type="match status" value="1"/>
</dbReference>
<accession>F4QS18</accession>
<dbReference type="PROSITE" id="PS01128">
    <property type="entry name" value="SHIKIMATE_KINASE"/>
    <property type="match status" value="1"/>
</dbReference>
<evidence type="ECO:0000256" key="1">
    <source>
        <dbReference type="ARBA" id="ARBA00004842"/>
    </source>
</evidence>
<dbReference type="eggNOG" id="COG0703">
    <property type="taxonomic scope" value="Bacteria"/>
</dbReference>
<name>F4QS18_9CAUL</name>
<dbReference type="GO" id="GO:0005524">
    <property type="term" value="F:ATP binding"/>
    <property type="evidence" value="ECO:0007669"/>
    <property type="project" value="UniProtKB-UniRule"/>
</dbReference>
<dbReference type="RefSeq" id="WP_006274733.1">
    <property type="nucleotide sequence ID" value="NZ_GL883080.1"/>
</dbReference>
<dbReference type="UniPathway" id="UPA00053">
    <property type="reaction ID" value="UER00088"/>
</dbReference>
<organism evidence="12 13">
    <name type="scientific">Asticcacaulis biprosthecium C19</name>
    <dbReference type="NCBI Taxonomy" id="715226"/>
    <lineage>
        <taxon>Bacteria</taxon>
        <taxon>Pseudomonadati</taxon>
        <taxon>Pseudomonadota</taxon>
        <taxon>Alphaproteobacteria</taxon>
        <taxon>Caulobacterales</taxon>
        <taxon>Caulobacteraceae</taxon>
        <taxon>Asticcacaulis</taxon>
    </lineage>
</organism>
<comment type="subcellular location">
    <subcellularLocation>
        <location evidence="11">Cytoplasm</location>
    </subcellularLocation>
</comment>
<dbReference type="Proteomes" id="UP000006512">
    <property type="component" value="Unassembled WGS sequence"/>
</dbReference>
<feature type="binding site" evidence="11">
    <location>
        <position position="54"/>
    </location>
    <ligand>
        <name>substrate</name>
    </ligand>
</feature>
<dbReference type="STRING" id="715226.ABI_39540"/>
<evidence type="ECO:0000256" key="2">
    <source>
        <dbReference type="ARBA" id="ARBA00006997"/>
    </source>
</evidence>
<feature type="binding site" evidence="11">
    <location>
        <begin position="32"/>
        <end position="37"/>
    </location>
    <ligand>
        <name>ATP</name>
        <dbReference type="ChEBI" id="CHEBI:30616"/>
    </ligand>
</feature>
<keyword evidence="4 11" id="KW-0028">Amino-acid biosynthesis</keyword>
<sequence length="194" mass="21034">MTATPQPAAAAPVPDRPSFILPKTVALVGLMGVGKTTIGKRLAEHFALPFVDADEEIEKAAGQSVADIFAHYGEKGFRDGEERVISRLLDSPPQILATGGGALTSAKTRENLKAKAITVWLKTDLKVLSRRVANKPHRPLLKDRSPMDVLREHAKTRYPLYQMADVVVDTGDQSHAKSLELVLNALKAHVESLA</sequence>
<keyword evidence="13" id="KW-1185">Reference proteome</keyword>
<dbReference type="NCBIfam" id="NF010552">
    <property type="entry name" value="PRK13946.1"/>
    <property type="match status" value="1"/>
</dbReference>
<evidence type="ECO:0000256" key="9">
    <source>
        <dbReference type="ARBA" id="ARBA00023141"/>
    </source>
</evidence>
<evidence type="ECO:0000256" key="10">
    <source>
        <dbReference type="ARBA" id="ARBA00048567"/>
    </source>
</evidence>
<keyword evidence="8 11" id="KW-0067">ATP-binding</keyword>
<keyword evidence="11" id="KW-0963">Cytoplasm</keyword>
<dbReference type="EC" id="2.7.1.71" evidence="3 11"/>
<feature type="binding site" evidence="11">
    <location>
        <position position="36"/>
    </location>
    <ligand>
        <name>Mg(2+)</name>
        <dbReference type="ChEBI" id="CHEBI:18420"/>
    </ligand>
</feature>
<keyword evidence="11" id="KW-0479">Metal-binding</keyword>
<dbReference type="InterPro" id="IPR023000">
    <property type="entry name" value="Shikimate_kinase_CS"/>
</dbReference>
<dbReference type="Pfam" id="PF01202">
    <property type="entry name" value="SKI"/>
    <property type="match status" value="1"/>
</dbReference>
<keyword evidence="6 11" id="KW-0547">Nucleotide-binding</keyword>
<reference evidence="13" key="1">
    <citation type="submission" date="2011-03" db="EMBL/GenBank/DDBJ databases">
        <title>Draft genome sequence of Brevundimonas diminuta.</title>
        <authorList>
            <person name="Brown P.J.B."/>
            <person name="Buechlein A."/>
            <person name="Hemmerich C."/>
            <person name="Brun Y.V."/>
        </authorList>
    </citation>
    <scope>NUCLEOTIDE SEQUENCE [LARGE SCALE GENOMIC DNA]</scope>
    <source>
        <strain evidence="13">C19</strain>
    </source>
</reference>
<evidence type="ECO:0000256" key="5">
    <source>
        <dbReference type="ARBA" id="ARBA00022679"/>
    </source>
</evidence>
<protein>
    <recommendedName>
        <fullName evidence="3 11">Shikimate kinase</fullName>
        <shortName evidence="11">SK</shortName>
        <ecNumber evidence="3 11">2.7.1.71</ecNumber>
    </recommendedName>
</protein>
<feature type="binding site" evidence="11">
    <location>
        <position position="157"/>
    </location>
    <ligand>
        <name>substrate</name>
    </ligand>
</feature>
<dbReference type="InterPro" id="IPR031322">
    <property type="entry name" value="Shikimate/glucono_kinase"/>
</dbReference>
<dbReference type="GO" id="GO:0005829">
    <property type="term" value="C:cytosol"/>
    <property type="evidence" value="ECO:0007669"/>
    <property type="project" value="TreeGrafter"/>
</dbReference>
<proteinExistence type="inferred from homology"/>
<evidence type="ECO:0000313" key="12">
    <source>
        <dbReference type="EMBL" id="EGF89538.1"/>
    </source>
</evidence>
<dbReference type="AlphaFoldDB" id="F4QS18"/>
<comment type="pathway">
    <text evidence="1 11">Metabolic intermediate biosynthesis; chorismate biosynthesis; chorismate from D-erythrose 4-phosphate and phosphoenolpyruvate: step 5/7.</text>
</comment>
<keyword evidence="9 11" id="KW-0057">Aromatic amino acid biosynthesis</keyword>
<evidence type="ECO:0000256" key="4">
    <source>
        <dbReference type="ARBA" id="ARBA00022605"/>
    </source>
</evidence>
<comment type="cofactor">
    <cofactor evidence="11">
        <name>Mg(2+)</name>
        <dbReference type="ChEBI" id="CHEBI:18420"/>
    </cofactor>
    <text evidence="11">Binds 1 Mg(2+) ion per subunit.</text>
</comment>
<dbReference type="HOGENOM" id="CLU_057607_2_0_5"/>
<dbReference type="GO" id="GO:0004765">
    <property type="term" value="F:shikimate kinase activity"/>
    <property type="evidence" value="ECO:0007669"/>
    <property type="project" value="UniProtKB-UniRule"/>
</dbReference>
<dbReference type="PANTHER" id="PTHR21087">
    <property type="entry name" value="SHIKIMATE KINASE"/>
    <property type="match status" value="1"/>
</dbReference>
<dbReference type="EMBL" id="GL883080">
    <property type="protein sequence ID" value="EGF89538.1"/>
    <property type="molecule type" value="Genomic_DNA"/>
</dbReference>
<dbReference type="InterPro" id="IPR027417">
    <property type="entry name" value="P-loop_NTPase"/>
</dbReference>
<dbReference type="GO" id="GO:0009073">
    <property type="term" value="P:aromatic amino acid family biosynthetic process"/>
    <property type="evidence" value="ECO:0007669"/>
    <property type="project" value="UniProtKB-KW"/>
</dbReference>
<dbReference type="Gene3D" id="3.40.50.300">
    <property type="entry name" value="P-loop containing nucleotide triphosphate hydrolases"/>
    <property type="match status" value="1"/>
</dbReference>
<comment type="similarity">
    <text evidence="2 11">Belongs to the shikimate kinase family.</text>
</comment>